<evidence type="ECO:0000256" key="4">
    <source>
        <dbReference type="ARBA" id="ARBA00022702"/>
    </source>
</evidence>
<evidence type="ECO:0000256" key="3">
    <source>
        <dbReference type="ARBA" id="ARBA00022525"/>
    </source>
</evidence>
<accession>A0A445FM95</accession>
<dbReference type="GO" id="GO:0005179">
    <property type="term" value="F:hormone activity"/>
    <property type="evidence" value="ECO:0007669"/>
    <property type="project" value="UniProtKB-KW"/>
</dbReference>
<dbReference type="PANTHER" id="PTHR33136">
    <property type="entry name" value="RAPID ALKALINIZATION FACTOR-LIKE"/>
    <property type="match status" value="1"/>
</dbReference>
<feature type="signal peptide" evidence="7">
    <location>
        <begin position="1"/>
        <end position="24"/>
    </location>
</feature>
<dbReference type="InterPro" id="IPR008801">
    <property type="entry name" value="RALF"/>
</dbReference>
<organism evidence="8 9">
    <name type="scientific">Glycine soja</name>
    <name type="common">Wild soybean</name>
    <dbReference type="NCBI Taxonomy" id="3848"/>
    <lineage>
        <taxon>Eukaryota</taxon>
        <taxon>Viridiplantae</taxon>
        <taxon>Streptophyta</taxon>
        <taxon>Embryophyta</taxon>
        <taxon>Tracheophyta</taxon>
        <taxon>Spermatophyta</taxon>
        <taxon>Magnoliopsida</taxon>
        <taxon>eudicotyledons</taxon>
        <taxon>Gunneridae</taxon>
        <taxon>Pentapetalae</taxon>
        <taxon>rosids</taxon>
        <taxon>fabids</taxon>
        <taxon>Fabales</taxon>
        <taxon>Fabaceae</taxon>
        <taxon>Papilionoideae</taxon>
        <taxon>50 kb inversion clade</taxon>
        <taxon>NPAAA clade</taxon>
        <taxon>indigoferoid/millettioid clade</taxon>
        <taxon>Phaseoleae</taxon>
        <taxon>Glycine</taxon>
        <taxon>Glycine subgen. Soja</taxon>
    </lineage>
</organism>
<comment type="caution">
    <text evidence="8">The sequence shown here is derived from an EMBL/GenBank/DDBJ whole genome shotgun (WGS) entry which is preliminary data.</text>
</comment>
<evidence type="ECO:0000313" key="9">
    <source>
        <dbReference type="Proteomes" id="UP000289340"/>
    </source>
</evidence>
<sequence length="174" mass="19820">MSQPRFISMISLCLTLFLFHTCTGLPFVDLNFHEVDVMTKRVCTKSIGECLSLTEPEMDSETNRRVLAMQKKYISYDTLKRDMVPCDRAGASYYNCHAIRANPYNRGCEHQVGQPVGNVASSTAFELSDKVRKCTSLRYGCNFPSMCRALVCVCVRNLSPSAKRRYLPRLRLWA</sequence>
<dbReference type="GO" id="GO:0009506">
    <property type="term" value="C:plasmodesma"/>
    <property type="evidence" value="ECO:0007669"/>
    <property type="project" value="TreeGrafter"/>
</dbReference>
<evidence type="ECO:0000256" key="2">
    <source>
        <dbReference type="ARBA" id="ARBA00009178"/>
    </source>
</evidence>
<evidence type="ECO:0000256" key="5">
    <source>
        <dbReference type="ARBA" id="ARBA00022729"/>
    </source>
</evidence>
<keyword evidence="3" id="KW-0964">Secreted</keyword>
<comment type="similarity">
    <text evidence="2">Belongs to the plant rapid alkalinization factor (RALF) family.</text>
</comment>
<dbReference type="GO" id="GO:0040008">
    <property type="term" value="P:regulation of growth"/>
    <property type="evidence" value="ECO:0007669"/>
    <property type="project" value="UniProtKB-ARBA"/>
</dbReference>
<feature type="chain" id="PRO_5019084566" evidence="7">
    <location>
        <begin position="25"/>
        <end position="174"/>
    </location>
</feature>
<comment type="subcellular location">
    <subcellularLocation>
        <location evidence="1">Secreted</location>
    </subcellularLocation>
</comment>
<evidence type="ECO:0000256" key="7">
    <source>
        <dbReference type="SAM" id="SignalP"/>
    </source>
</evidence>
<keyword evidence="6" id="KW-1015">Disulfide bond</keyword>
<dbReference type="GO" id="GO:0019722">
    <property type="term" value="P:calcium-mediated signaling"/>
    <property type="evidence" value="ECO:0007669"/>
    <property type="project" value="TreeGrafter"/>
</dbReference>
<gene>
    <name evidence="8" type="ORF">D0Y65_047093</name>
</gene>
<reference evidence="8 9" key="1">
    <citation type="submission" date="2018-09" db="EMBL/GenBank/DDBJ databases">
        <title>A high-quality reference genome of wild soybean provides a powerful tool to mine soybean genomes.</title>
        <authorList>
            <person name="Xie M."/>
            <person name="Chung C.Y.L."/>
            <person name="Li M.-W."/>
            <person name="Wong F.-L."/>
            <person name="Chan T.-F."/>
            <person name="Lam H.-M."/>
        </authorList>
    </citation>
    <scope>NUCLEOTIDE SEQUENCE [LARGE SCALE GENOMIC DNA]</scope>
    <source>
        <strain evidence="9">cv. W05</strain>
        <tissue evidence="8">Hypocotyl of etiolated seedlings</tissue>
    </source>
</reference>
<dbReference type="Pfam" id="PF05498">
    <property type="entry name" value="RALF"/>
    <property type="match status" value="1"/>
</dbReference>
<evidence type="ECO:0000256" key="1">
    <source>
        <dbReference type="ARBA" id="ARBA00004613"/>
    </source>
</evidence>
<dbReference type="AlphaFoldDB" id="A0A445FM95"/>
<dbReference type="PANTHER" id="PTHR33136:SF36">
    <property type="entry name" value="PROTEIN RALF-LIKE 31"/>
    <property type="match status" value="1"/>
</dbReference>
<keyword evidence="9" id="KW-1185">Reference proteome</keyword>
<evidence type="ECO:0000313" key="8">
    <source>
        <dbReference type="EMBL" id="RZB49970.1"/>
    </source>
</evidence>
<dbReference type="EMBL" id="QZWG01000018">
    <property type="protein sequence ID" value="RZB49970.1"/>
    <property type="molecule type" value="Genomic_DNA"/>
</dbReference>
<protein>
    <submittedName>
        <fullName evidence="8">Protein RALF-like 1</fullName>
    </submittedName>
</protein>
<evidence type="ECO:0000256" key="6">
    <source>
        <dbReference type="ARBA" id="ARBA00023157"/>
    </source>
</evidence>
<proteinExistence type="inferred from homology"/>
<keyword evidence="4" id="KW-0372">Hormone</keyword>
<dbReference type="GO" id="GO:0005576">
    <property type="term" value="C:extracellular region"/>
    <property type="evidence" value="ECO:0007669"/>
    <property type="project" value="UniProtKB-SubCell"/>
</dbReference>
<dbReference type="Proteomes" id="UP000289340">
    <property type="component" value="Chromosome 18"/>
</dbReference>
<keyword evidence="5 7" id="KW-0732">Signal</keyword>
<name>A0A445FM95_GLYSO</name>